<protein>
    <recommendedName>
        <fullName evidence="3">Diacylglycerol glucosyltransferase N-terminal domain-containing protein</fullName>
    </recommendedName>
</protein>
<evidence type="ECO:0000313" key="1">
    <source>
        <dbReference type="EMBL" id="WYW55992.1"/>
    </source>
</evidence>
<evidence type="ECO:0000313" key="2">
    <source>
        <dbReference type="Proteomes" id="UP001491088"/>
    </source>
</evidence>
<dbReference type="EMBL" id="CP150496">
    <property type="protein sequence ID" value="WYW55992.1"/>
    <property type="molecule type" value="Genomic_DNA"/>
</dbReference>
<dbReference type="SUPFAM" id="SSF53756">
    <property type="entry name" value="UDP-Glycosyltransferase/glycogen phosphorylase"/>
    <property type="match status" value="1"/>
</dbReference>
<keyword evidence="2" id="KW-1185">Reference proteome</keyword>
<name>A0ABZ2TS88_9FLAO</name>
<dbReference type="RefSeq" id="WP_340933769.1">
    <property type="nucleotide sequence ID" value="NZ_CP150496.1"/>
</dbReference>
<organism evidence="1 2">
    <name type="scientific">Polaribacter marinaquae</name>
    <dbReference type="NCBI Taxonomy" id="1642819"/>
    <lineage>
        <taxon>Bacteria</taxon>
        <taxon>Pseudomonadati</taxon>
        <taxon>Bacteroidota</taxon>
        <taxon>Flavobacteriia</taxon>
        <taxon>Flavobacteriales</taxon>
        <taxon>Flavobacteriaceae</taxon>
    </lineage>
</organism>
<gene>
    <name evidence="1" type="ORF">WG950_01770</name>
</gene>
<sequence length="455" mass="53564">MSILIVVPDGVGIRNYLFADIIPLLLKSKNKVIVYHSLDVNALNEVKKLHNIDFEDKVIKNYKESIKHKFFRETIAFARLNYNAQLVKNTTILKNWNYNKKGVQKLFYKLVQVLAKFCSKKYSRILWLENKYENCSLKYLNNEIDFLKKIEPKTIFCTHQRAIKAIPIVKAANLLGIKTVGVIYSWDNIPKARLAVKTDKYLVWSKYMKEEVKLFYPEISKDKIIVTGTPQFDFYKDKNNILPKQVFFEKYNLDLKKKTICFSGDDVLTSPYDPNYLEDICKAIVKNDHEKEYQIIFRRCPVDISDRYKKILEKYVDIVIPIEPAWSNNSKNWTTLYPYYEDIKILTNICAHSDFVINLGSTMAHDFAFFNKPAAYLNYNTVKDFNWDVDTIYKFQHFKSMPTKQSVYWINSKKEIFSVIKEAINRKYSLGTEWLKTINLDSDNISKNIVNNLTN</sequence>
<proteinExistence type="predicted"/>
<accession>A0ABZ2TS88</accession>
<evidence type="ECO:0008006" key="3">
    <source>
        <dbReference type="Google" id="ProtNLM"/>
    </source>
</evidence>
<reference evidence="1 2" key="1">
    <citation type="submission" date="2024-03" db="EMBL/GenBank/DDBJ databases">
        <authorList>
            <person name="Cao K."/>
        </authorList>
    </citation>
    <scope>NUCLEOTIDE SEQUENCE [LARGE SCALE GENOMIC DNA]</scope>
    <source>
        <strain evidence="1 2">MCCC 1K00696</strain>
    </source>
</reference>
<dbReference type="Proteomes" id="UP001491088">
    <property type="component" value="Chromosome"/>
</dbReference>